<dbReference type="InterPro" id="IPR038418">
    <property type="entry name" value="6-PTP_synth/QueD_sf"/>
</dbReference>
<dbReference type="GO" id="GO:0046872">
    <property type="term" value="F:metal ion binding"/>
    <property type="evidence" value="ECO:0007669"/>
    <property type="project" value="UniProtKB-KW"/>
</dbReference>
<dbReference type="PANTHER" id="PTHR12589">
    <property type="entry name" value="PYRUVOYL TETRAHYDROBIOPTERIN SYNTHASE"/>
    <property type="match status" value="1"/>
</dbReference>
<evidence type="ECO:0000256" key="2">
    <source>
        <dbReference type="ARBA" id="ARBA00005126"/>
    </source>
</evidence>
<evidence type="ECO:0000256" key="7">
    <source>
        <dbReference type="ARBA" id="ARBA00023007"/>
    </source>
</evidence>
<keyword evidence="10" id="KW-1185">Reference proteome</keyword>
<dbReference type="UniPathway" id="UPA00849">
    <property type="reaction ID" value="UER00819"/>
</dbReference>
<comment type="caution">
    <text evidence="9">The sequence shown here is derived from an EMBL/GenBank/DDBJ whole genome shotgun (WGS) entry which is preliminary data.</text>
</comment>
<evidence type="ECO:0000256" key="8">
    <source>
        <dbReference type="ARBA" id="ARBA00023239"/>
    </source>
</evidence>
<gene>
    <name evidence="9" type="ORF">FOL47_002271</name>
</gene>
<dbReference type="EMBL" id="JAAPAO010000160">
    <property type="protein sequence ID" value="KAF4670040.1"/>
    <property type="molecule type" value="Genomic_DNA"/>
</dbReference>
<evidence type="ECO:0000256" key="3">
    <source>
        <dbReference type="ARBA" id="ARBA00009164"/>
    </source>
</evidence>
<comment type="pathway">
    <text evidence="2">Cofactor biosynthesis; tetrahydrobiopterin biosynthesis; tetrahydrobiopterin from 7,8-dihydroneopterin triphosphate: step 1/3.</text>
</comment>
<dbReference type="PANTHER" id="PTHR12589:SF7">
    <property type="entry name" value="6-PYRUVOYL TETRAHYDROBIOPTERIN SYNTHASE"/>
    <property type="match status" value="1"/>
</dbReference>
<reference evidence="9 10" key="1">
    <citation type="submission" date="2020-04" db="EMBL/GenBank/DDBJ databases">
        <title>Perkinsus chesapeaki whole genome sequence.</title>
        <authorList>
            <person name="Bogema D.R."/>
        </authorList>
    </citation>
    <scope>NUCLEOTIDE SEQUENCE [LARGE SCALE GENOMIC DNA]</scope>
    <source>
        <strain evidence="9">ATCC PRA-425</strain>
    </source>
</reference>
<dbReference type="GO" id="GO:0003874">
    <property type="term" value="F:6-pyruvoyltetrahydropterin synthase activity"/>
    <property type="evidence" value="ECO:0007669"/>
    <property type="project" value="UniProtKB-EC"/>
</dbReference>
<dbReference type="SUPFAM" id="SSF55620">
    <property type="entry name" value="Tetrahydrobiopterin biosynthesis enzymes-like"/>
    <property type="match status" value="1"/>
</dbReference>
<dbReference type="InterPro" id="IPR007115">
    <property type="entry name" value="6-PTP_synth/QueD"/>
</dbReference>
<organism evidence="9 10">
    <name type="scientific">Perkinsus chesapeaki</name>
    <name type="common">Clam parasite</name>
    <name type="synonym">Perkinsus andrewsi</name>
    <dbReference type="NCBI Taxonomy" id="330153"/>
    <lineage>
        <taxon>Eukaryota</taxon>
        <taxon>Sar</taxon>
        <taxon>Alveolata</taxon>
        <taxon>Perkinsozoa</taxon>
        <taxon>Perkinsea</taxon>
        <taxon>Perkinsida</taxon>
        <taxon>Perkinsidae</taxon>
        <taxon>Perkinsus</taxon>
    </lineage>
</organism>
<dbReference type="OrthoDB" id="14045at2759"/>
<dbReference type="Pfam" id="PF01242">
    <property type="entry name" value="PTPS"/>
    <property type="match status" value="1"/>
</dbReference>
<keyword evidence="8" id="KW-0456">Lyase</keyword>
<dbReference type="EC" id="4.2.3.12" evidence="4"/>
<sequence>MDDALREVEIQGEEFKFSCGHFVAHRGFRERLHGHNYTVKLSISCKRWPAGDDGYVIDFGILKKLLRVICKGLNEHMIIPDKSRVLDIDTNHVHITSIGEEQSSVRVSTADGDEFIFPKSDCIILPIEFATAEEIAGYVFGQIVDGLGQLPAERGLARLTVSVYERPTQCAKYTADLIASSRSH</sequence>
<keyword evidence="5" id="KW-0479">Metal-binding</keyword>
<protein>
    <recommendedName>
        <fullName evidence="4">6-pyruvoyltetrahydropterin synthase</fullName>
        <ecNumber evidence="4">4.2.3.12</ecNumber>
    </recommendedName>
</protein>
<evidence type="ECO:0000313" key="10">
    <source>
        <dbReference type="Proteomes" id="UP000591131"/>
    </source>
</evidence>
<accession>A0A7J6MFU7</accession>
<name>A0A7J6MFU7_PERCH</name>
<keyword evidence="6" id="KW-0862">Zinc</keyword>
<evidence type="ECO:0000256" key="1">
    <source>
        <dbReference type="ARBA" id="ARBA00001947"/>
    </source>
</evidence>
<evidence type="ECO:0000256" key="6">
    <source>
        <dbReference type="ARBA" id="ARBA00022833"/>
    </source>
</evidence>
<proteinExistence type="inferred from homology"/>
<dbReference type="Proteomes" id="UP000591131">
    <property type="component" value="Unassembled WGS sequence"/>
</dbReference>
<comment type="similarity">
    <text evidence="3">Belongs to the PTPS family.</text>
</comment>
<dbReference type="GO" id="GO:0006729">
    <property type="term" value="P:tetrahydrobiopterin biosynthetic process"/>
    <property type="evidence" value="ECO:0007669"/>
    <property type="project" value="UniProtKB-UniPathway"/>
</dbReference>
<evidence type="ECO:0000313" key="9">
    <source>
        <dbReference type="EMBL" id="KAF4670040.1"/>
    </source>
</evidence>
<keyword evidence="7" id="KW-0783">Tetrahydrobiopterin biosynthesis</keyword>
<dbReference type="Gene3D" id="3.30.479.10">
    <property type="entry name" value="6-pyruvoyl tetrahydropterin synthase/QueD"/>
    <property type="match status" value="1"/>
</dbReference>
<evidence type="ECO:0000256" key="5">
    <source>
        <dbReference type="ARBA" id="ARBA00022723"/>
    </source>
</evidence>
<evidence type="ECO:0000256" key="4">
    <source>
        <dbReference type="ARBA" id="ARBA00013100"/>
    </source>
</evidence>
<dbReference type="AlphaFoldDB" id="A0A7J6MFU7"/>
<comment type="cofactor">
    <cofactor evidence="1">
        <name>Zn(2+)</name>
        <dbReference type="ChEBI" id="CHEBI:29105"/>
    </cofactor>
</comment>